<dbReference type="InterPro" id="IPR036388">
    <property type="entry name" value="WH-like_DNA-bd_sf"/>
</dbReference>
<dbReference type="SUPFAM" id="SSF46785">
    <property type="entry name" value="Winged helix' DNA-binding domain"/>
    <property type="match status" value="1"/>
</dbReference>
<proteinExistence type="inferred from homology"/>
<dbReference type="Gene3D" id="1.10.10.10">
    <property type="entry name" value="Winged helix-like DNA-binding domain superfamily/Winged helix DNA-binding domain"/>
    <property type="match status" value="1"/>
</dbReference>
<gene>
    <name evidence="4" type="ORF">IAC50_07050</name>
</gene>
<evidence type="ECO:0000313" key="5">
    <source>
        <dbReference type="Proteomes" id="UP000824090"/>
    </source>
</evidence>
<evidence type="ECO:0000256" key="3">
    <source>
        <dbReference type="ARBA" id="ARBA00022629"/>
    </source>
</evidence>
<dbReference type="InterPro" id="IPR043129">
    <property type="entry name" value="ATPase_NBD"/>
</dbReference>
<dbReference type="InterPro" id="IPR036390">
    <property type="entry name" value="WH_DNA-bd_sf"/>
</dbReference>
<dbReference type="EMBL" id="DVMP01000131">
    <property type="protein sequence ID" value="HIU26231.1"/>
    <property type="molecule type" value="Genomic_DNA"/>
</dbReference>
<protein>
    <submittedName>
        <fullName evidence="4">ROK family protein</fullName>
    </submittedName>
</protein>
<evidence type="ECO:0000256" key="1">
    <source>
        <dbReference type="ARBA" id="ARBA00002486"/>
    </source>
</evidence>
<keyword evidence="3" id="KW-0859">Xylose metabolism</keyword>
<dbReference type="Proteomes" id="UP000824090">
    <property type="component" value="Unassembled WGS sequence"/>
</dbReference>
<organism evidence="4 5">
    <name type="scientific">Candidatus Allocopromorpha excrementigallinarum</name>
    <dbReference type="NCBI Taxonomy" id="2840742"/>
    <lineage>
        <taxon>Bacteria</taxon>
        <taxon>Bacillati</taxon>
        <taxon>Bacillota</taxon>
        <taxon>Clostridia</taxon>
        <taxon>Eubacteriales</taxon>
        <taxon>Eubacteriaceae</taxon>
        <taxon>Eubacteriaceae incertae sedis</taxon>
        <taxon>Candidatus Allocopromorpha</taxon>
    </lineage>
</organism>
<name>A0A9D1I124_9FIRM</name>
<accession>A0A9D1I124</accession>
<dbReference type="PANTHER" id="PTHR18964">
    <property type="entry name" value="ROK (REPRESSOR, ORF, KINASE) FAMILY"/>
    <property type="match status" value="1"/>
</dbReference>
<dbReference type="InterPro" id="IPR000600">
    <property type="entry name" value="ROK"/>
</dbReference>
<dbReference type="SUPFAM" id="SSF53067">
    <property type="entry name" value="Actin-like ATPase domain"/>
    <property type="match status" value="1"/>
</dbReference>
<keyword evidence="3" id="KW-0119">Carbohydrate metabolism</keyword>
<dbReference type="Gene3D" id="3.30.420.40">
    <property type="match status" value="2"/>
</dbReference>
<dbReference type="AlphaFoldDB" id="A0A9D1I124"/>
<comment type="function">
    <text evidence="1">Transcriptional repressor of xylose-utilizing enzymes.</text>
</comment>
<comment type="similarity">
    <text evidence="2">Belongs to the ROK (NagC/XylR) family.</text>
</comment>
<evidence type="ECO:0000313" key="4">
    <source>
        <dbReference type="EMBL" id="HIU26231.1"/>
    </source>
</evidence>
<sequence length="345" mass="38467">MPKKKVIINNSSIVKQTNVELVRKCMRQVHTATRNEIASMTGLSVATSGNILKEMLSRNEVSEYRLEEPNGGRPAHRYEYNKDYIQVACVGIFYEASIKSIWYTVVNSFGETIREESSACETVTYDIVSDVIKSILAQYPSVRSIVVSIPGKSWQESIYICDIEELEGVPLERDLKADYDVRISVEPEIDLITLGYSKSHPELEEKTVVTLLYPKDMYPGAGILIDGKLLRGDHHMAGETSFISGGKPREQALSDLSKIEVLEKSILVTSTAIISIVNPSHIALTGKALPPDIKDRIYEKCRTVIPPVSMPEFEYIPDNFPYYKTGAITMALHNTTSGLQLVSSL</sequence>
<evidence type="ECO:0000256" key="2">
    <source>
        <dbReference type="ARBA" id="ARBA00006479"/>
    </source>
</evidence>
<reference evidence="4" key="2">
    <citation type="journal article" date="2021" name="PeerJ">
        <title>Extensive microbial diversity within the chicken gut microbiome revealed by metagenomics and culture.</title>
        <authorList>
            <person name="Gilroy R."/>
            <person name="Ravi A."/>
            <person name="Getino M."/>
            <person name="Pursley I."/>
            <person name="Horton D.L."/>
            <person name="Alikhan N.F."/>
            <person name="Baker D."/>
            <person name="Gharbi K."/>
            <person name="Hall N."/>
            <person name="Watson M."/>
            <person name="Adriaenssens E.M."/>
            <person name="Foster-Nyarko E."/>
            <person name="Jarju S."/>
            <person name="Secka A."/>
            <person name="Antonio M."/>
            <person name="Oren A."/>
            <person name="Chaudhuri R.R."/>
            <person name="La Ragione R."/>
            <person name="Hildebrand F."/>
            <person name="Pallen M.J."/>
        </authorList>
    </citation>
    <scope>NUCLEOTIDE SEQUENCE</scope>
    <source>
        <strain evidence="4">ChiHcec3-6078</strain>
    </source>
</reference>
<comment type="caution">
    <text evidence="4">The sequence shown here is derived from an EMBL/GenBank/DDBJ whole genome shotgun (WGS) entry which is preliminary data.</text>
</comment>
<dbReference type="Pfam" id="PF00480">
    <property type="entry name" value="ROK"/>
    <property type="match status" value="1"/>
</dbReference>
<reference evidence="4" key="1">
    <citation type="submission" date="2020-10" db="EMBL/GenBank/DDBJ databases">
        <authorList>
            <person name="Gilroy R."/>
        </authorList>
    </citation>
    <scope>NUCLEOTIDE SEQUENCE</scope>
    <source>
        <strain evidence="4">ChiHcec3-6078</strain>
    </source>
</reference>
<dbReference type="PANTHER" id="PTHR18964:SF149">
    <property type="entry name" value="BIFUNCTIONAL UDP-N-ACETYLGLUCOSAMINE 2-EPIMERASE_N-ACETYLMANNOSAMINE KINASE"/>
    <property type="match status" value="1"/>
</dbReference>
<dbReference type="GO" id="GO:0042732">
    <property type="term" value="P:D-xylose metabolic process"/>
    <property type="evidence" value="ECO:0007669"/>
    <property type="project" value="UniProtKB-KW"/>
</dbReference>